<proteinExistence type="predicted"/>
<evidence type="ECO:0000313" key="1">
    <source>
        <dbReference type="EMBL" id="GAG77725.1"/>
    </source>
</evidence>
<reference evidence="1" key="1">
    <citation type="journal article" date="2014" name="Front. Microbiol.">
        <title>High frequency of phylogenetically diverse reductive dehalogenase-homologous genes in deep subseafloor sedimentary metagenomes.</title>
        <authorList>
            <person name="Kawai M."/>
            <person name="Futagami T."/>
            <person name="Toyoda A."/>
            <person name="Takaki Y."/>
            <person name="Nishi S."/>
            <person name="Hori S."/>
            <person name="Arai W."/>
            <person name="Tsubouchi T."/>
            <person name="Morono Y."/>
            <person name="Uchiyama I."/>
            <person name="Ito T."/>
            <person name="Fujiyama A."/>
            <person name="Inagaki F."/>
            <person name="Takami H."/>
        </authorList>
    </citation>
    <scope>NUCLEOTIDE SEQUENCE</scope>
    <source>
        <strain evidence="1">Expedition CK06-06</strain>
    </source>
</reference>
<comment type="caution">
    <text evidence="1">The sequence shown here is derived from an EMBL/GenBank/DDBJ whole genome shotgun (WGS) entry which is preliminary data.</text>
</comment>
<accession>X1A6F3</accession>
<sequence length="30" mass="3299">IIEVPIINGANKIEVRACKRYPWLGVSAST</sequence>
<feature type="non-terminal residue" evidence="1">
    <location>
        <position position="1"/>
    </location>
</feature>
<gene>
    <name evidence="1" type="ORF">S01H4_35317</name>
</gene>
<name>X1A6F3_9ZZZZ</name>
<dbReference type="AlphaFoldDB" id="X1A6F3"/>
<dbReference type="EMBL" id="BART01018760">
    <property type="protein sequence ID" value="GAG77725.1"/>
    <property type="molecule type" value="Genomic_DNA"/>
</dbReference>
<protein>
    <submittedName>
        <fullName evidence="1">Uncharacterized protein</fullName>
    </submittedName>
</protein>
<organism evidence="1">
    <name type="scientific">marine sediment metagenome</name>
    <dbReference type="NCBI Taxonomy" id="412755"/>
    <lineage>
        <taxon>unclassified sequences</taxon>
        <taxon>metagenomes</taxon>
        <taxon>ecological metagenomes</taxon>
    </lineage>
</organism>